<reference evidence="1 2" key="1">
    <citation type="submission" date="2019-02" db="EMBL/GenBank/DDBJ databases">
        <title>Deep-cultivation of Planctomycetes and their phenomic and genomic characterization uncovers novel biology.</title>
        <authorList>
            <person name="Wiegand S."/>
            <person name="Jogler M."/>
            <person name="Boedeker C."/>
            <person name="Pinto D."/>
            <person name="Vollmers J."/>
            <person name="Rivas-Marin E."/>
            <person name="Kohn T."/>
            <person name="Peeters S.H."/>
            <person name="Heuer A."/>
            <person name="Rast P."/>
            <person name="Oberbeckmann S."/>
            <person name="Bunk B."/>
            <person name="Jeske O."/>
            <person name="Meyerdierks A."/>
            <person name="Storesund J.E."/>
            <person name="Kallscheuer N."/>
            <person name="Luecker S."/>
            <person name="Lage O.M."/>
            <person name="Pohl T."/>
            <person name="Merkel B.J."/>
            <person name="Hornburger P."/>
            <person name="Mueller R.-W."/>
            <person name="Bruemmer F."/>
            <person name="Labrenz M."/>
            <person name="Spormann A.M."/>
            <person name="Op Den Camp H."/>
            <person name="Overmann J."/>
            <person name="Amann R."/>
            <person name="Jetten M.S.M."/>
            <person name="Mascher T."/>
            <person name="Medema M.H."/>
            <person name="Devos D.P."/>
            <person name="Kaster A.-K."/>
            <person name="Ovreas L."/>
            <person name="Rohde M."/>
            <person name="Galperin M.Y."/>
            <person name="Jogler C."/>
        </authorList>
    </citation>
    <scope>NUCLEOTIDE SEQUENCE [LARGE SCALE GENOMIC DNA]</scope>
    <source>
        <strain evidence="1 2">Pan54</strain>
    </source>
</reference>
<organism evidence="1 2">
    <name type="scientific">Rubinisphaera italica</name>
    <dbReference type="NCBI Taxonomy" id="2527969"/>
    <lineage>
        <taxon>Bacteria</taxon>
        <taxon>Pseudomonadati</taxon>
        <taxon>Planctomycetota</taxon>
        <taxon>Planctomycetia</taxon>
        <taxon>Planctomycetales</taxon>
        <taxon>Planctomycetaceae</taxon>
        <taxon>Rubinisphaera</taxon>
    </lineage>
</organism>
<dbReference type="InterPro" id="IPR049796">
    <property type="entry name" value="CdiI_Ct-like"/>
</dbReference>
<dbReference type="EMBL" id="SJPG01000001">
    <property type="protein sequence ID" value="TWT62943.1"/>
    <property type="molecule type" value="Genomic_DNA"/>
</dbReference>
<dbReference type="Gene3D" id="1.25.10.10">
    <property type="entry name" value="Leucine-rich Repeat Variant"/>
    <property type="match status" value="1"/>
</dbReference>
<keyword evidence="2" id="KW-1185">Reference proteome</keyword>
<protein>
    <recommendedName>
        <fullName evidence="3">HEAT repeat protein</fullName>
    </recommendedName>
</protein>
<gene>
    <name evidence="1" type="ORF">Pan54_36940</name>
</gene>
<evidence type="ECO:0000313" key="1">
    <source>
        <dbReference type="EMBL" id="TWT62943.1"/>
    </source>
</evidence>
<proteinExistence type="predicted"/>
<evidence type="ECO:0000313" key="2">
    <source>
        <dbReference type="Proteomes" id="UP000316095"/>
    </source>
</evidence>
<comment type="caution">
    <text evidence="1">The sequence shown here is derived from an EMBL/GenBank/DDBJ whole genome shotgun (WGS) entry which is preliminary data.</text>
</comment>
<dbReference type="Proteomes" id="UP000316095">
    <property type="component" value="Unassembled WGS sequence"/>
</dbReference>
<dbReference type="RefSeq" id="WP_146504745.1">
    <property type="nucleotide sequence ID" value="NZ_SJPG01000001.1"/>
</dbReference>
<dbReference type="OrthoDB" id="1456570at2"/>
<dbReference type="InterPro" id="IPR016024">
    <property type="entry name" value="ARM-type_fold"/>
</dbReference>
<sequence>MSQSHRKYEEIGEWSHEVVERALRDDDTEVLLRAVIGVSMHHDDWRYAQGLCVRLSTHHHFNVRGNAVLGFGHIARVHQQLDRATVQPIIEAALRDTNDYIRGHGHDAADDTAHFLGWSYDEKPVA</sequence>
<dbReference type="SUPFAM" id="SSF48371">
    <property type="entry name" value="ARM repeat"/>
    <property type="match status" value="1"/>
</dbReference>
<accession>A0A5C5XKN1</accession>
<dbReference type="InterPro" id="IPR011989">
    <property type="entry name" value="ARM-like"/>
</dbReference>
<dbReference type="CDD" id="cd20694">
    <property type="entry name" value="CdiI_Ct-like"/>
    <property type="match status" value="1"/>
</dbReference>
<evidence type="ECO:0008006" key="3">
    <source>
        <dbReference type="Google" id="ProtNLM"/>
    </source>
</evidence>
<name>A0A5C5XKN1_9PLAN</name>
<dbReference type="AlphaFoldDB" id="A0A5C5XKN1"/>